<dbReference type="EMBL" id="KV745214">
    <property type="protein sequence ID" value="OCK76406.1"/>
    <property type="molecule type" value="Genomic_DNA"/>
</dbReference>
<feature type="transmembrane region" description="Helical" evidence="6">
    <location>
        <begin position="51"/>
        <end position="76"/>
    </location>
</feature>
<name>A0A8E2E397_9PEZI</name>
<sequence length="377" mass="41661">MADNPSLRPPDVSTAPKMLAVHSFLLAIVLILYAARIYTRLQPSPHMGWDDYTISVSVVLATTRLGLIAGACAHGLGRHTIYVAPEEASVAFHLIVIAMAMWCWSVAFVKVSMACMLLRIKNTPGWQWFLWLGILIQIGTAIAANTTQLTYCKPLRSLWSFDPNAVCWTTKNSQAAAYTTSIINIIIDIMLSLLPITFIRLMHRPLRERLVLALLMSLGLFASAAAIIKTTFIKDFGPSTDNLYNYSNLLMWNTIEELIGIIAACIPTLKSPFERVLGHLGLMSSRGETRTAYGERRSNLGYLQYGDTTSFQMRSLRKSNALGKGADAVSEESILPTRVIKEADMTITKTTEVALVEEMKDQDSVRGAEAGNVWKAV</sequence>
<dbReference type="Pfam" id="PF20684">
    <property type="entry name" value="Fung_rhodopsin"/>
    <property type="match status" value="1"/>
</dbReference>
<dbReference type="PANTHER" id="PTHR33048">
    <property type="entry name" value="PTH11-LIKE INTEGRAL MEMBRANE PROTEIN (AFU_ORTHOLOGUE AFUA_5G11245)"/>
    <property type="match status" value="1"/>
</dbReference>
<protein>
    <recommendedName>
        <fullName evidence="7">Rhodopsin domain-containing protein</fullName>
    </recommendedName>
</protein>
<evidence type="ECO:0000313" key="8">
    <source>
        <dbReference type="EMBL" id="OCK76406.1"/>
    </source>
</evidence>
<organism evidence="8 9">
    <name type="scientific">Lepidopterella palustris CBS 459.81</name>
    <dbReference type="NCBI Taxonomy" id="1314670"/>
    <lineage>
        <taxon>Eukaryota</taxon>
        <taxon>Fungi</taxon>
        <taxon>Dikarya</taxon>
        <taxon>Ascomycota</taxon>
        <taxon>Pezizomycotina</taxon>
        <taxon>Dothideomycetes</taxon>
        <taxon>Pleosporomycetidae</taxon>
        <taxon>Mytilinidiales</taxon>
        <taxon>Argynnaceae</taxon>
        <taxon>Lepidopterella</taxon>
    </lineage>
</organism>
<dbReference type="InterPro" id="IPR049326">
    <property type="entry name" value="Rhodopsin_dom_fungi"/>
</dbReference>
<keyword evidence="3 6" id="KW-1133">Transmembrane helix</keyword>
<evidence type="ECO:0000313" key="9">
    <source>
        <dbReference type="Proteomes" id="UP000250266"/>
    </source>
</evidence>
<evidence type="ECO:0000256" key="6">
    <source>
        <dbReference type="SAM" id="Phobius"/>
    </source>
</evidence>
<evidence type="ECO:0000259" key="7">
    <source>
        <dbReference type="Pfam" id="PF20684"/>
    </source>
</evidence>
<comment type="subcellular location">
    <subcellularLocation>
        <location evidence="1">Membrane</location>
        <topology evidence="1">Multi-pass membrane protein</topology>
    </subcellularLocation>
</comment>
<feature type="transmembrane region" description="Helical" evidence="6">
    <location>
        <begin position="129"/>
        <end position="151"/>
    </location>
</feature>
<dbReference type="PANTHER" id="PTHR33048:SF129">
    <property type="entry name" value="INTEGRAL MEMBRANE PROTEIN-RELATED"/>
    <property type="match status" value="1"/>
</dbReference>
<keyword evidence="2 6" id="KW-0812">Transmembrane</keyword>
<feature type="transmembrane region" description="Helical" evidence="6">
    <location>
        <begin position="88"/>
        <end position="109"/>
    </location>
</feature>
<gene>
    <name evidence="8" type="ORF">K432DRAFT_437074</name>
</gene>
<evidence type="ECO:0000256" key="3">
    <source>
        <dbReference type="ARBA" id="ARBA00022989"/>
    </source>
</evidence>
<evidence type="ECO:0000256" key="4">
    <source>
        <dbReference type="ARBA" id="ARBA00023136"/>
    </source>
</evidence>
<feature type="transmembrane region" description="Helical" evidence="6">
    <location>
        <begin position="175"/>
        <end position="198"/>
    </location>
</feature>
<dbReference type="InterPro" id="IPR052337">
    <property type="entry name" value="SAT4-like"/>
</dbReference>
<dbReference type="Proteomes" id="UP000250266">
    <property type="component" value="Unassembled WGS sequence"/>
</dbReference>
<dbReference type="AlphaFoldDB" id="A0A8E2E397"/>
<accession>A0A8E2E397</accession>
<keyword evidence="4 6" id="KW-0472">Membrane</keyword>
<feature type="domain" description="Rhodopsin" evidence="7">
    <location>
        <begin position="35"/>
        <end position="275"/>
    </location>
</feature>
<evidence type="ECO:0000256" key="2">
    <source>
        <dbReference type="ARBA" id="ARBA00022692"/>
    </source>
</evidence>
<evidence type="ECO:0000256" key="5">
    <source>
        <dbReference type="ARBA" id="ARBA00038359"/>
    </source>
</evidence>
<reference evidence="8 9" key="1">
    <citation type="journal article" date="2016" name="Nat. Commun.">
        <title>Ectomycorrhizal ecology is imprinted in the genome of the dominant symbiotic fungus Cenococcum geophilum.</title>
        <authorList>
            <consortium name="DOE Joint Genome Institute"/>
            <person name="Peter M."/>
            <person name="Kohler A."/>
            <person name="Ohm R.A."/>
            <person name="Kuo A."/>
            <person name="Krutzmann J."/>
            <person name="Morin E."/>
            <person name="Arend M."/>
            <person name="Barry K.W."/>
            <person name="Binder M."/>
            <person name="Choi C."/>
            <person name="Clum A."/>
            <person name="Copeland A."/>
            <person name="Grisel N."/>
            <person name="Haridas S."/>
            <person name="Kipfer T."/>
            <person name="LaButti K."/>
            <person name="Lindquist E."/>
            <person name="Lipzen A."/>
            <person name="Maire R."/>
            <person name="Meier B."/>
            <person name="Mihaltcheva S."/>
            <person name="Molinier V."/>
            <person name="Murat C."/>
            <person name="Poggeler S."/>
            <person name="Quandt C.A."/>
            <person name="Sperisen C."/>
            <person name="Tritt A."/>
            <person name="Tisserant E."/>
            <person name="Crous P.W."/>
            <person name="Henrissat B."/>
            <person name="Nehls U."/>
            <person name="Egli S."/>
            <person name="Spatafora J.W."/>
            <person name="Grigoriev I.V."/>
            <person name="Martin F.M."/>
        </authorList>
    </citation>
    <scope>NUCLEOTIDE SEQUENCE [LARGE SCALE GENOMIC DNA]</scope>
    <source>
        <strain evidence="8 9">CBS 459.81</strain>
    </source>
</reference>
<proteinExistence type="inferred from homology"/>
<dbReference type="OrthoDB" id="5417844at2759"/>
<feature type="transmembrane region" description="Helical" evidence="6">
    <location>
        <begin position="210"/>
        <end position="229"/>
    </location>
</feature>
<feature type="transmembrane region" description="Helical" evidence="6">
    <location>
        <begin position="20"/>
        <end position="39"/>
    </location>
</feature>
<evidence type="ECO:0000256" key="1">
    <source>
        <dbReference type="ARBA" id="ARBA00004141"/>
    </source>
</evidence>
<keyword evidence="9" id="KW-1185">Reference proteome</keyword>
<dbReference type="GO" id="GO:0016020">
    <property type="term" value="C:membrane"/>
    <property type="evidence" value="ECO:0007669"/>
    <property type="project" value="UniProtKB-SubCell"/>
</dbReference>
<comment type="similarity">
    <text evidence="5">Belongs to the SAT4 family.</text>
</comment>